<feature type="transmembrane region" description="Helical" evidence="1">
    <location>
        <begin position="6"/>
        <end position="29"/>
    </location>
</feature>
<organism evidence="2 3">
    <name type="scientific">Candidatus Daviesbacteria bacterium RIFCSPHIGHO2_02_FULL_36_13</name>
    <dbReference type="NCBI Taxonomy" id="1797768"/>
    <lineage>
        <taxon>Bacteria</taxon>
        <taxon>Candidatus Daviesiibacteriota</taxon>
    </lineage>
</organism>
<dbReference type="EMBL" id="MFCV01000046">
    <property type="protein sequence ID" value="OGE30536.1"/>
    <property type="molecule type" value="Genomic_DNA"/>
</dbReference>
<gene>
    <name evidence="2" type="ORF">A3C59_05550</name>
</gene>
<comment type="caution">
    <text evidence="2">The sequence shown here is derived from an EMBL/GenBank/DDBJ whole genome shotgun (WGS) entry which is preliminary data.</text>
</comment>
<dbReference type="AlphaFoldDB" id="A0A1F5JPM1"/>
<evidence type="ECO:0000256" key="1">
    <source>
        <dbReference type="SAM" id="Phobius"/>
    </source>
</evidence>
<keyword evidence="1" id="KW-0472">Membrane</keyword>
<dbReference type="InterPro" id="IPR003425">
    <property type="entry name" value="CCB3/YggT"/>
</dbReference>
<feature type="transmembrane region" description="Helical" evidence="1">
    <location>
        <begin position="72"/>
        <end position="92"/>
    </location>
</feature>
<sequence length="129" mass="14376">MITKLANFLISFTNIVLSIVSFFIGVRIILQFISANSSTPIVSWIYSISSFLISPFRGLTSDIRMGSGSLDIVAIIALVTYMIAGLLLMEVFRKLALATIMEESAPATVHYHDLEEDDEEDQPKHLHSR</sequence>
<dbReference type="Pfam" id="PF02325">
    <property type="entry name" value="CCB3_YggT"/>
    <property type="match status" value="1"/>
</dbReference>
<reference evidence="2 3" key="1">
    <citation type="journal article" date="2016" name="Nat. Commun.">
        <title>Thousands of microbial genomes shed light on interconnected biogeochemical processes in an aquifer system.</title>
        <authorList>
            <person name="Anantharaman K."/>
            <person name="Brown C.T."/>
            <person name="Hug L.A."/>
            <person name="Sharon I."/>
            <person name="Castelle C.J."/>
            <person name="Probst A.J."/>
            <person name="Thomas B.C."/>
            <person name="Singh A."/>
            <person name="Wilkins M.J."/>
            <person name="Karaoz U."/>
            <person name="Brodie E.L."/>
            <person name="Williams K.H."/>
            <person name="Hubbard S.S."/>
            <person name="Banfield J.F."/>
        </authorList>
    </citation>
    <scope>NUCLEOTIDE SEQUENCE [LARGE SCALE GENOMIC DNA]</scope>
</reference>
<name>A0A1F5JPM1_9BACT</name>
<evidence type="ECO:0000313" key="2">
    <source>
        <dbReference type="EMBL" id="OGE30536.1"/>
    </source>
</evidence>
<evidence type="ECO:0000313" key="3">
    <source>
        <dbReference type="Proteomes" id="UP000176902"/>
    </source>
</evidence>
<keyword evidence="1" id="KW-1133">Transmembrane helix</keyword>
<evidence type="ECO:0008006" key="4">
    <source>
        <dbReference type="Google" id="ProtNLM"/>
    </source>
</evidence>
<proteinExistence type="predicted"/>
<dbReference type="GO" id="GO:0016020">
    <property type="term" value="C:membrane"/>
    <property type="evidence" value="ECO:0007669"/>
    <property type="project" value="InterPro"/>
</dbReference>
<accession>A0A1F5JPM1</accession>
<dbReference type="Proteomes" id="UP000176902">
    <property type="component" value="Unassembled WGS sequence"/>
</dbReference>
<protein>
    <recommendedName>
        <fullName evidence="4">YggT family protein</fullName>
    </recommendedName>
</protein>
<keyword evidence="1" id="KW-0812">Transmembrane</keyword>